<feature type="transmembrane region" description="Helical" evidence="1">
    <location>
        <begin position="45"/>
        <end position="70"/>
    </location>
</feature>
<feature type="transmembrane region" description="Helical" evidence="1">
    <location>
        <begin position="12"/>
        <end position="33"/>
    </location>
</feature>
<accession>A0A1F6TD07</accession>
<sequence length="79" mass="8786">MANSAMPGAAKQLVQTLVYGLTTLLLYSLLYVFEDSVLGLSSRGGWYFIFPVTIAFVFSFVHGTFTGRFWDVLGIKARK</sequence>
<gene>
    <name evidence="2" type="ORF">A2V92_04300</name>
</gene>
<evidence type="ECO:0000313" key="3">
    <source>
        <dbReference type="Proteomes" id="UP000179344"/>
    </source>
</evidence>
<protein>
    <submittedName>
        <fullName evidence="2">Uncharacterized protein</fullName>
    </submittedName>
</protein>
<keyword evidence="1" id="KW-1133">Transmembrane helix</keyword>
<organism evidence="2 3">
    <name type="scientific">Candidatus Muproteobacteria bacterium RBG_16_65_31</name>
    <dbReference type="NCBI Taxonomy" id="1817759"/>
    <lineage>
        <taxon>Bacteria</taxon>
        <taxon>Pseudomonadati</taxon>
        <taxon>Pseudomonadota</taxon>
        <taxon>Candidatus Muproteobacteria</taxon>
    </lineage>
</organism>
<name>A0A1F6TD07_9PROT</name>
<dbReference type="Proteomes" id="UP000179344">
    <property type="component" value="Unassembled WGS sequence"/>
</dbReference>
<dbReference type="AlphaFoldDB" id="A0A1F6TD07"/>
<dbReference type="EMBL" id="MFST01000133">
    <property type="protein sequence ID" value="OGI43010.1"/>
    <property type="molecule type" value="Genomic_DNA"/>
</dbReference>
<keyword evidence="1" id="KW-0812">Transmembrane</keyword>
<evidence type="ECO:0000313" key="2">
    <source>
        <dbReference type="EMBL" id="OGI43010.1"/>
    </source>
</evidence>
<evidence type="ECO:0000256" key="1">
    <source>
        <dbReference type="SAM" id="Phobius"/>
    </source>
</evidence>
<keyword evidence="1" id="KW-0472">Membrane</keyword>
<proteinExistence type="predicted"/>
<reference evidence="2 3" key="1">
    <citation type="journal article" date="2016" name="Nat. Commun.">
        <title>Thousands of microbial genomes shed light on interconnected biogeochemical processes in an aquifer system.</title>
        <authorList>
            <person name="Anantharaman K."/>
            <person name="Brown C.T."/>
            <person name="Hug L.A."/>
            <person name="Sharon I."/>
            <person name="Castelle C.J."/>
            <person name="Probst A.J."/>
            <person name="Thomas B.C."/>
            <person name="Singh A."/>
            <person name="Wilkins M.J."/>
            <person name="Karaoz U."/>
            <person name="Brodie E.L."/>
            <person name="Williams K.H."/>
            <person name="Hubbard S.S."/>
            <person name="Banfield J.F."/>
        </authorList>
    </citation>
    <scope>NUCLEOTIDE SEQUENCE [LARGE SCALE GENOMIC DNA]</scope>
</reference>
<comment type="caution">
    <text evidence="2">The sequence shown here is derived from an EMBL/GenBank/DDBJ whole genome shotgun (WGS) entry which is preliminary data.</text>
</comment>